<evidence type="ECO:0000256" key="1">
    <source>
        <dbReference type="SAM" id="MobiDB-lite"/>
    </source>
</evidence>
<protein>
    <submittedName>
        <fullName evidence="2">Uncharacterized protein</fullName>
    </submittedName>
</protein>
<evidence type="ECO:0000313" key="2">
    <source>
        <dbReference type="EMBL" id="MFB9207224.1"/>
    </source>
</evidence>
<feature type="compositionally biased region" description="Basic and acidic residues" evidence="1">
    <location>
        <begin position="67"/>
        <end position="77"/>
    </location>
</feature>
<accession>A0ABV5ITW8</accession>
<feature type="region of interest" description="Disordered" evidence="1">
    <location>
        <begin position="53"/>
        <end position="96"/>
    </location>
</feature>
<name>A0ABV5ITW8_9ACTN</name>
<dbReference type="RefSeq" id="WP_189653881.1">
    <property type="nucleotide sequence ID" value="NZ_BMRC01000050.1"/>
</dbReference>
<dbReference type="Proteomes" id="UP001589647">
    <property type="component" value="Unassembled WGS sequence"/>
</dbReference>
<comment type="caution">
    <text evidence="2">The sequence shown here is derived from an EMBL/GenBank/DDBJ whole genome shotgun (WGS) entry which is preliminary data.</text>
</comment>
<reference evidence="2 3" key="1">
    <citation type="submission" date="2024-09" db="EMBL/GenBank/DDBJ databases">
        <authorList>
            <person name="Sun Q."/>
            <person name="Mori K."/>
        </authorList>
    </citation>
    <scope>NUCLEOTIDE SEQUENCE [LARGE SCALE GENOMIC DNA]</scope>
    <source>
        <strain evidence="2 3">CCM 3426</strain>
    </source>
</reference>
<sequence>MTLLTYTVLTDPAPLEASAAGQQPKSTGTVYLVITNSGQQQVNWSTIKVDVPVGNGAGDLTPASDLNKIKPKGEHRTGPGTPPGTPPGTRTPVPLQRVQGSNSFQATAPVGKRAFAPGDSMVLTLENVTVAPTAGPVVLTVTENGGSKSAKKVDRFAAVALAKTAAKELPPHSFHPNNAMVDAGTNVTLNWQGSAGFSYQIMYPGAPQPVPVSGGSWSPPAPKRATTYILIATDPATQQQHFLTTTVHVRNPELDTLTATTEIKTPRVQGTTTNWGLTINGTGAAISDTSGVKGTLTAGDATLSGVATEYVKGLNAGEGDITFASGGVKVWSTRGSNDLGTLYADGMQARYVEGPNTGEGVITFPQGGVKVWSAGGSSDLGTLYVSGIRTDYVSGPNDGDGDIRFLTGGMKLWSALGSNDPGTLYARNVNGAASGRSTPRYGWRPTGGNYYDITVDTSAAGFTSCPIYLIALGGDFYGEHDLRTTAIYNATATGFSVVLRWRDGVPMTLDEAERLGWHIDWVGHVSS</sequence>
<evidence type="ECO:0000313" key="3">
    <source>
        <dbReference type="Proteomes" id="UP001589647"/>
    </source>
</evidence>
<organism evidence="2 3">
    <name type="scientific">Nonomuraea spiralis</name>
    <dbReference type="NCBI Taxonomy" id="46182"/>
    <lineage>
        <taxon>Bacteria</taxon>
        <taxon>Bacillati</taxon>
        <taxon>Actinomycetota</taxon>
        <taxon>Actinomycetes</taxon>
        <taxon>Streptosporangiales</taxon>
        <taxon>Streptosporangiaceae</taxon>
        <taxon>Nonomuraea</taxon>
    </lineage>
</organism>
<proteinExistence type="predicted"/>
<gene>
    <name evidence="2" type="ORF">ACFFV7_38970</name>
</gene>
<dbReference type="EMBL" id="JBHMEI010000048">
    <property type="protein sequence ID" value="MFB9207224.1"/>
    <property type="molecule type" value="Genomic_DNA"/>
</dbReference>
<keyword evidence="3" id="KW-1185">Reference proteome</keyword>